<dbReference type="PANTHER" id="PTHR37844:SF2">
    <property type="entry name" value="SER_THR PROTEIN PHOSPHATASE SUPERFAMILY (AFU_ORTHOLOGUE AFUA_1G14840)"/>
    <property type="match status" value="1"/>
</dbReference>
<dbReference type="Pfam" id="PF00149">
    <property type="entry name" value="Metallophos"/>
    <property type="match status" value="1"/>
</dbReference>
<dbReference type="InParanoid" id="A0A1V8TMH1"/>
<comment type="caution">
    <text evidence="2">The sequence shown here is derived from an EMBL/GenBank/DDBJ whole genome shotgun (WGS) entry which is preliminary data.</text>
</comment>
<evidence type="ECO:0000259" key="1">
    <source>
        <dbReference type="Pfam" id="PF00149"/>
    </source>
</evidence>
<accession>A0A1V8TMH1</accession>
<feature type="domain" description="Calcineurin-like phosphoesterase" evidence="1">
    <location>
        <begin position="39"/>
        <end position="222"/>
    </location>
</feature>
<dbReference type="AlphaFoldDB" id="A0A1V8TMH1"/>
<evidence type="ECO:0000313" key="2">
    <source>
        <dbReference type="EMBL" id="OQO12577.1"/>
    </source>
</evidence>
<keyword evidence="3" id="KW-1185">Reference proteome</keyword>
<name>A0A1V8TMH1_9PEZI</name>
<dbReference type="EMBL" id="NAJO01000004">
    <property type="protein sequence ID" value="OQO12577.1"/>
    <property type="molecule type" value="Genomic_DNA"/>
</dbReference>
<dbReference type="PANTHER" id="PTHR37844">
    <property type="entry name" value="SER/THR PROTEIN PHOSPHATASE SUPERFAMILY (AFU_ORTHOLOGUE AFUA_1G14840)"/>
    <property type="match status" value="1"/>
</dbReference>
<dbReference type="InterPro" id="IPR029052">
    <property type="entry name" value="Metallo-depent_PP-like"/>
</dbReference>
<dbReference type="SUPFAM" id="SSF56300">
    <property type="entry name" value="Metallo-dependent phosphatases"/>
    <property type="match status" value="1"/>
</dbReference>
<dbReference type="OrthoDB" id="550558at2759"/>
<dbReference type="GO" id="GO:0016787">
    <property type="term" value="F:hydrolase activity"/>
    <property type="evidence" value="ECO:0007669"/>
    <property type="project" value="InterPro"/>
</dbReference>
<reference evidence="3" key="1">
    <citation type="submission" date="2017-03" db="EMBL/GenBank/DDBJ databases">
        <title>Genomes of endolithic fungi from Antarctica.</title>
        <authorList>
            <person name="Coleine C."/>
            <person name="Masonjones S."/>
            <person name="Stajich J.E."/>
        </authorList>
    </citation>
    <scope>NUCLEOTIDE SEQUENCE [LARGE SCALE GENOMIC DNA]</scope>
    <source>
        <strain evidence="3">CCFEE 5527</strain>
    </source>
</reference>
<sequence>MATLQYMSDFHLERIDYRYEIIKAAPLLVLAVDIGCFCHYDRYCNFLSQQCDPSAFDTVLLIAGNHEFYGSSRDEGLEAAERFINEPCMNGKLHFLDRGRFDVPESNVTVLGCTSHSLIPPDYTRLTNDFQHIKGWRVRMHNSEHERDLDWLRGELSGLQKDGPERDIVIATHYAPMFDHVCHPKNEGNSLSDCFSSNSFAILQEEGLLFSVTHWVSGHTHWNVDFKRSGVRVVSNQLCSDAGNLTWWQRKRLYLPFRLAATLRP</sequence>
<protein>
    <recommendedName>
        <fullName evidence="1">Calcineurin-like phosphoesterase domain-containing protein</fullName>
    </recommendedName>
</protein>
<organism evidence="2 3">
    <name type="scientific">Cryoendolithus antarcticus</name>
    <dbReference type="NCBI Taxonomy" id="1507870"/>
    <lineage>
        <taxon>Eukaryota</taxon>
        <taxon>Fungi</taxon>
        <taxon>Dikarya</taxon>
        <taxon>Ascomycota</taxon>
        <taxon>Pezizomycotina</taxon>
        <taxon>Dothideomycetes</taxon>
        <taxon>Dothideomycetidae</taxon>
        <taxon>Cladosporiales</taxon>
        <taxon>Cladosporiaceae</taxon>
        <taxon>Cryoendolithus</taxon>
    </lineage>
</organism>
<dbReference type="Gene3D" id="3.60.21.10">
    <property type="match status" value="1"/>
</dbReference>
<dbReference type="InterPro" id="IPR004843">
    <property type="entry name" value="Calcineurin-like_PHP"/>
</dbReference>
<gene>
    <name evidence="2" type="ORF">B0A48_02039</name>
</gene>
<evidence type="ECO:0000313" key="3">
    <source>
        <dbReference type="Proteomes" id="UP000192596"/>
    </source>
</evidence>
<proteinExistence type="predicted"/>
<dbReference type="Proteomes" id="UP000192596">
    <property type="component" value="Unassembled WGS sequence"/>
</dbReference>